<dbReference type="Gene3D" id="3.90.550.10">
    <property type="entry name" value="Spore Coat Polysaccharide Biosynthesis Protein SpsA, Chain A"/>
    <property type="match status" value="1"/>
</dbReference>
<keyword evidence="7" id="KW-1185">Reference proteome</keyword>
<keyword evidence="4" id="KW-1133">Transmembrane helix</keyword>
<feature type="transmembrane region" description="Helical" evidence="4">
    <location>
        <begin position="273"/>
        <end position="295"/>
    </location>
</feature>
<protein>
    <submittedName>
        <fullName evidence="6">Rhamnosyltransferase</fullName>
    </submittedName>
</protein>
<keyword evidence="2" id="KW-0328">Glycosyltransferase</keyword>
<dbReference type="CDD" id="cd02526">
    <property type="entry name" value="GT2_RfbF_like"/>
    <property type="match status" value="1"/>
</dbReference>
<comment type="caution">
    <text evidence="6">The sequence shown here is derived from an EMBL/GenBank/DDBJ whole genome shotgun (WGS) entry which is preliminary data.</text>
</comment>
<gene>
    <name evidence="6" type="ORF">BG61_28420</name>
</gene>
<evidence type="ECO:0000313" key="7">
    <source>
        <dbReference type="Proteomes" id="UP000027466"/>
    </source>
</evidence>
<evidence type="ECO:0000313" key="6">
    <source>
        <dbReference type="EMBL" id="KDR39909.1"/>
    </source>
</evidence>
<dbReference type="InterPro" id="IPR006446">
    <property type="entry name" value="RhaTrfase"/>
</dbReference>
<dbReference type="SUPFAM" id="SSF53448">
    <property type="entry name" value="Nucleotide-diphospho-sugar transferases"/>
    <property type="match status" value="1"/>
</dbReference>
<dbReference type="Pfam" id="PF00535">
    <property type="entry name" value="Glycos_transf_2"/>
    <property type="match status" value="1"/>
</dbReference>
<dbReference type="AlphaFoldDB" id="A0A069PJ02"/>
<dbReference type="Proteomes" id="UP000027466">
    <property type="component" value="Unassembled WGS sequence"/>
</dbReference>
<proteinExistence type="inferred from homology"/>
<organism evidence="6 7">
    <name type="scientific">Caballeronia glathei</name>
    <dbReference type="NCBI Taxonomy" id="60547"/>
    <lineage>
        <taxon>Bacteria</taxon>
        <taxon>Pseudomonadati</taxon>
        <taxon>Pseudomonadota</taxon>
        <taxon>Betaproteobacteria</taxon>
        <taxon>Burkholderiales</taxon>
        <taxon>Burkholderiaceae</taxon>
        <taxon>Caballeronia</taxon>
    </lineage>
</organism>
<sequence length="321" mass="34852">MSGLAHCEGAAEIARVSAIVVTFNPNAATLDSIFTALRPQVERIVIVDNGSVASTVTELATLAARHACVLETLAVNLGIAAAQNHGVAVAVRDADATPSNDHFLLFLDHDSIPGPDMVERLLAVDAGVRRQGTRLGAVGPLILDKRTGTRGRFVRARRFWIGRDACENGCTAMPVDFLISSGTMTRLDVFRDVGGMNEGLFIDHVDTDWCLRAAALGYRLYGACDAHLTHSLGDDIVPVWLGRWREVFVHSPVRDYYVCRNTVLILRQLRMPFTWRLFLTVRLLGSIVFFGLGVAPRGARLRKMGCGLIDGFAGRSGALNA</sequence>
<reference evidence="6 7" key="1">
    <citation type="submission" date="2014-03" db="EMBL/GenBank/DDBJ databases">
        <title>Draft Genome Sequences of Four Burkholderia Strains.</title>
        <authorList>
            <person name="Liu X.Y."/>
            <person name="Li C.X."/>
            <person name="Xu J.H."/>
        </authorList>
    </citation>
    <scope>NUCLEOTIDE SEQUENCE [LARGE SCALE GENOMIC DNA]</scope>
    <source>
        <strain evidence="6 7">DSM 50014</strain>
    </source>
</reference>
<dbReference type="GO" id="GO:0016757">
    <property type="term" value="F:glycosyltransferase activity"/>
    <property type="evidence" value="ECO:0007669"/>
    <property type="project" value="UniProtKB-KW"/>
</dbReference>
<dbReference type="RefSeq" id="WP_035942390.1">
    <property type="nucleotide sequence ID" value="NZ_CADFFX010000003.1"/>
</dbReference>
<evidence type="ECO:0000256" key="3">
    <source>
        <dbReference type="ARBA" id="ARBA00022679"/>
    </source>
</evidence>
<comment type="similarity">
    <text evidence="1">Belongs to the glycosyltransferase 2 family.</text>
</comment>
<keyword evidence="4" id="KW-0812">Transmembrane</keyword>
<evidence type="ECO:0000256" key="4">
    <source>
        <dbReference type="SAM" id="Phobius"/>
    </source>
</evidence>
<feature type="domain" description="Glycosyltransferase 2-like" evidence="5">
    <location>
        <begin position="17"/>
        <end position="123"/>
    </location>
</feature>
<evidence type="ECO:0000259" key="5">
    <source>
        <dbReference type="Pfam" id="PF00535"/>
    </source>
</evidence>
<dbReference type="PANTHER" id="PTHR43179">
    <property type="entry name" value="RHAMNOSYLTRANSFERASE WBBL"/>
    <property type="match status" value="1"/>
</dbReference>
<name>A0A069PJ02_9BURK</name>
<keyword evidence="3 6" id="KW-0808">Transferase</keyword>
<dbReference type="EMBL" id="JFHC01000049">
    <property type="protein sequence ID" value="KDR39909.1"/>
    <property type="molecule type" value="Genomic_DNA"/>
</dbReference>
<evidence type="ECO:0000256" key="2">
    <source>
        <dbReference type="ARBA" id="ARBA00022676"/>
    </source>
</evidence>
<keyword evidence="4" id="KW-0472">Membrane</keyword>
<dbReference type="InterPro" id="IPR001173">
    <property type="entry name" value="Glyco_trans_2-like"/>
</dbReference>
<dbReference type="PANTHER" id="PTHR43179:SF12">
    <property type="entry name" value="GALACTOFURANOSYLTRANSFERASE GLFT2"/>
    <property type="match status" value="1"/>
</dbReference>
<accession>A0A069PJ02</accession>
<dbReference type="NCBIfam" id="TIGR01556">
    <property type="entry name" value="rhamnosyltran"/>
    <property type="match status" value="1"/>
</dbReference>
<dbReference type="InterPro" id="IPR029044">
    <property type="entry name" value="Nucleotide-diphossugar_trans"/>
</dbReference>
<evidence type="ECO:0000256" key="1">
    <source>
        <dbReference type="ARBA" id="ARBA00006739"/>
    </source>
</evidence>